<keyword evidence="5 6" id="KW-0472">Membrane</keyword>
<evidence type="ECO:0000259" key="8">
    <source>
        <dbReference type="Pfam" id="PF13567"/>
    </source>
</evidence>
<organism evidence="9 10">
    <name type="scientific">Stappia sediminis</name>
    <dbReference type="NCBI Taxonomy" id="2692190"/>
    <lineage>
        <taxon>Bacteria</taxon>
        <taxon>Pseudomonadati</taxon>
        <taxon>Pseudomonadota</taxon>
        <taxon>Alphaproteobacteria</taxon>
        <taxon>Hyphomicrobiales</taxon>
        <taxon>Stappiaceae</taxon>
        <taxon>Stappia</taxon>
    </lineage>
</organism>
<proteinExistence type="predicted"/>
<evidence type="ECO:0000313" key="9">
    <source>
        <dbReference type="EMBL" id="MXN67007.1"/>
    </source>
</evidence>
<evidence type="ECO:0000256" key="3">
    <source>
        <dbReference type="ARBA" id="ARBA00022692"/>
    </source>
</evidence>
<feature type="transmembrane region" description="Helical" evidence="6">
    <location>
        <begin position="536"/>
        <end position="554"/>
    </location>
</feature>
<evidence type="ECO:0000256" key="5">
    <source>
        <dbReference type="ARBA" id="ARBA00023136"/>
    </source>
</evidence>
<feature type="transmembrane region" description="Helical" evidence="6">
    <location>
        <begin position="507"/>
        <end position="529"/>
    </location>
</feature>
<dbReference type="NCBIfam" id="TIGR00360">
    <property type="entry name" value="ComEC_N-term"/>
    <property type="match status" value="1"/>
</dbReference>
<keyword evidence="10" id="KW-1185">Reference proteome</keyword>
<dbReference type="InterPro" id="IPR052159">
    <property type="entry name" value="Competence_DNA_uptake"/>
</dbReference>
<evidence type="ECO:0000259" key="7">
    <source>
        <dbReference type="Pfam" id="PF03772"/>
    </source>
</evidence>
<dbReference type="PANTHER" id="PTHR30619">
    <property type="entry name" value="DNA INTERNALIZATION/COMPETENCE PROTEIN COMEC/REC2"/>
    <property type="match status" value="1"/>
</dbReference>
<feature type="transmembrane region" description="Helical" evidence="6">
    <location>
        <begin position="22"/>
        <end position="39"/>
    </location>
</feature>
<evidence type="ECO:0000256" key="1">
    <source>
        <dbReference type="ARBA" id="ARBA00004651"/>
    </source>
</evidence>
<feature type="transmembrane region" description="Helical" evidence="6">
    <location>
        <begin position="264"/>
        <end position="290"/>
    </location>
</feature>
<dbReference type="Proteomes" id="UP000433101">
    <property type="component" value="Unassembled WGS sequence"/>
</dbReference>
<gene>
    <name evidence="9" type="ORF">GR183_19005</name>
</gene>
<sequence>MRNYIAGLPQAFATDFDRGQSLVWAALCYALGILLYFELPAEPSPFAIAALALGSGAGHLISYSHTDYSRVSGLVLALVLGLSIALLRTLAAEAPILERSRSVDLTGFVESAEARRSSTRLQIRVVKLAGLEEEDWPEKVRVSVRGQVPSFSAGDAIAVRSRLLPLPGAVVPGGYDYAFRMFFESVGATGYVFGKPEAASLAAPWDLRLKRKVDSIRKGFAKRIESVLGDGRAGALAVALLVGDRASIDEGTEETLRTAGLAHILAISGLHMALFAGSVFFAVRAILALFPRLALRFPIDAWGAGAALVAAAFYLVLSGASIATQRAFVMIALVLVGRLLGRNAITYRSVALAAILILTLSPEALLAPGFQMSFAAVIVLIAAYGEVTRLGKIRGRNGHRPEAGIFAGALKTLFFSIAALALTSLVAGAATGVIGAYHFHRVAPLGLLVNIAAMPIASLVVMPLGVLSLALMPFGLDGLTLPVMGYGLEALYVVAELGAENTPNEGIVGAQSLPGVLLTIASGLMLCFFPRRYRRLSVIPLVCAVMAFATFRPADIYISERGNKVAYRDTTGIMRVVGSRSSFETDTWLRMEGVATDDRKSRLIGQSFQACDEDACIIRAYPPDNGETISASAAGPAPLILSLVEGARAFTEDCRRADIVVARISAPIDCQAPMVLDRETLKHEGAQTIWLTRANGATVVKSVDVARRSGRRWSRPPQ</sequence>
<feature type="domain" description="DUF4131" evidence="8">
    <location>
        <begin position="43"/>
        <end position="195"/>
    </location>
</feature>
<feature type="transmembrane region" description="Helical" evidence="6">
    <location>
        <begin position="445"/>
        <end position="467"/>
    </location>
</feature>
<accession>A0A7X3S9M6</accession>
<evidence type="ECO:0000256" key="4">
    <source>
        <dbReference type="ARBA" id="ARBA00022989"/>
    </source>
</evidence>
<feature type="transmembrane region" description="Helical" evidence="6">
    <location>
        <begin position="412"/>
        <end position="439"/>
    </location>
</feature>
<dbReference type="InterPro" id="IPR025405">
    <property type="entry name" value="DUF4131"/>
</dbReference>
<dbReference type="PANTHER" id="PTHR30619:SF1">
    <property type="entry name" value="RECOMBINATION PROTEIN 2"/>
    <property type="match status" value="1"/>
</dbReference>
<evidence type="ECO:0000256" key="6">
    <source>
        <dbReference type="SAM" id="Phobius"/>
    </source>
</evidence>
<feature type="transmembrane region" description="Helical" evidence="6">
    <location>
        <begin position="345"/>
        <end position="366"/>
    </location>
</feature>
<dbReference type="Pfam" id="PF03772">
    <property type="entry name" value="Competence"/>
    <property type="match status" value="1"/>
</dbReference>
<keyword evidence="3 6" id="KW-0812">Transmembrane</keyword>
<feature type="transmembrane region" description="Helical" evidence="6">
    <location>
        <begin position="372"/>
        <end position="391"/>
    </location>
</feature>
<name>A0A7X3S9M6_9HYPH</name>
<feature type="transmembrane region" description="Helical" evidence="6">
    <location>
        <begin position="71"/>
        <end position="91"/>
    </location>
</feature>
<protein>
    <submittedName>
        <fullName evidence="9">DUF4131 domain-containing protein</fullName>
    </submittedName>
</protein>
<dbReference type="EMBL" id="WUMV01000009">
    <property type="protein sequence ID" value="MXN67007.1"/>
    <property type="molecule type" value="Genomic_DNA"/>
</dbReference>
<dbReference type="GO" id="GO:0005886">
    <property type="term" value="C:plasma membrane"/>
    <property type="evidence" value="ECO:0007669"/>
    <property type="project" value="UniProtKB-SubCell"/>
</dbReference>
<dbReference type="AlphaFoldDB" id="A0A7X3S9M6"/>
<comment type="subcellular location">
    <subcellularLocation>
        <location evidence="1">Cell membrane</location>
        <topology evidence="1">Multi-pass membrane protein</topology>
    </subcellularLocation>
</comment>
<feature type="transmembrane region" description="Helical" evidence="6">
    <location>
        <begin position="302"/>
        <end position="324"/>
    </location>
</feature>
<keyword evidence="4 6" id="KW-1133">Transmembrane helix</keyword>
<dbReference type="RefSeq" id="WP_160777251.1">
    <property type="nucleotide sequence ID" value="NZ_WUMV01000009.1"/>
</dbReference>
<keyword evidence="2" id="KW-1003">Cell membrane</keyword>
<comment type="caution">
    <text evidence="9">The sequence shown here is derived from an EMBL/GenBank/DDBJ whole genome shotgun (WGS) entry which is preliminary data.</text>
</comment>
<feature type="transmembrane region" description="Helical" evidence="6">
    <location>
        <begin position="474"/>
        <end position="495"/>
    </location>
</feature>
<reference evidence="9 10" key="1">
    <citation type="submission" date="2019-12" db="EMBL/GenBank/DDBJ databases">
        <authorList>
            <person name="Li M."/>
        </authorList>
    </citation>
    <scope>NUCLEOTIDE SEQUENCE [LARGE SCALE GENOMIC DNA]</scope>
    <source>
        <strain evidence="9 10">GBMRC 2046</strain>
    </source>
</reference>
<feature type="domain" description="ComEC/Rec2-related protein" evidence="7">
    <location>
        <begin position="240"/>
        <end position="529"/>
    </location>
</feature>
<dbReference type="InterPro" id="IPR004477">
    <property type="entry name" value="ComEC_N"/>
</dbReference>
<dbReference type="Pfam" id="PF13567">
    <property type="entry name" value="DUF4131"/>
    <property type="match status" value="1"/>
</dbReference>
<evidence type="ECO:0000256" key="2">
    <source>
        <dbReference type="ARBA" id="ARBA00022475"/>
    </source>
</evidence>
<evidence type="ECO:0000313" key="10">
    <source>
        <dbReference type="Proteomes" id="UP000433101"/>
    </source>
</evidence>